<dbReference type="Pfam" id="PF12115">
    <property type="entry name" value="Salp15"/>
    <property type="match status" value="1"/>
</dbReference>
<comment type="subcellular location">
    <subcellularLocation>
        <location evidence="1">Secreted</location>
    </subcellularLocation>
</comment>
<dbReference type="EMBL" id="GADI01007923">
    <property type="protein sequence ID" value="JAA65885.1"/>
    <property type="molecule type" value="mRNA"/>
</dbReference>
<sequence length="118" mass="13273">MQLTLFIVIVTFAHLSCEGESEPSPDTSGLWKYLPKDCKNNLIQQIEAKCDGHKFQPELQWVTECQFKCGYENDNGYLKITSGQTYNLKDGTPCGHSRVCVTGRCVDTCEMKFVPSKA</sequence>
<dbReference type="InterPro" id="IPR021971">
    <property type="entry name" value="Salp15"/>
</dbReference>
<evidence type="ECO:0000256" key="3">
    <source>
        <dbReference type="ARBA" id="ARBA00022729"/>
    </source>
</evidence>
<protein>
    <submittedName>
        <fullName evidence="7">Putative ixostatin</fullName>
    </submittedName>
</protein>
<accession>A0A0K8R402</accession>
<evidence type="ECO:0000256" key="5">
    <source>
        <dbReference type="ARBA" id="ARBA00034321"/>
    </source>
</evidence>
<evidence type="ECO:0000256" key="2">
    <source>
        <dbReference type="ARBA" id="ARBA00022525"/>
    </source>
</evidence>
<evidence type="ECO:0000256" key="6">
    <source>
        <dbReference type="SAM" id="SignalP"/>
    </source>
</evidence>
<organism evidence="7">
    <name type="scientific">Ixodes ricinus</name>
    <name type="common">Common tick</name>
    <name type="synonym">Acarus ricinus</name>
    <dbReference type="NCBI Taxonomy" id="34613"/>
    <lineage>
        <taxon>Eukaryota</taxon>
        <taxon>Metazoa</taxon>
        <taxon>Ecdysozoa</taxon>
        <taxon>Arthropoda</taxon>
        <taxon>Chelicerata</taxon>
        <taxon>Arachnida</taxon>
        <taxon>Acari</taxon>
        <taxon>Parasitiformes</taxon>
        <taxon>Ixodida</taxon>
        <taxon>Ixodoidea</taxon>
        <taxon>Ixodidae</taxon>
        <taxon>Ixodinae</taxon>
        <taxon>Ixodes</taxon>
    </lineage>
</organism>
<keyword evidence="3 6" id="KW-0732">Signal</keyword>
<comment type="similarity">
    <text evidence="5">Belongs to the salp15 family.</text>
</comment>
<feature type="signal peptide" evidence="6">
    <location>
        <begin position="1"/>
        <end position="19"/>
    </location>
</feature>
<evidence type="ECO:0000256" key="4">
    <source>
        <dbReference type="ARBA" id="ARBA00023180"/>
    </source>
</evidence>
<keyword evidence="4" id="KW-0325">Glycoprotein</keyword>
<name>A0A0K8R402_IXORI</name>
<feature type="chain" id="PRO_5005515680" evidence="6">
    <location>
        <begin position="20"/>
        <end position="118"/>
    </location>
</feature>
<evidence type="ECO:0000256" key="1">
    <source>
        <dbReference type="ARBA" id="ARBA00004613"/>
    </source>
</evidence>
<proteinExistence type="evidence at transcript level"/>
<evidence type="ECO:0000313" key="7">
    <source>
        <dbReference type="EMBL" id="JAA65885.1"/>
    </source>
</evidence>
<reference evidence="7" key="1">
    <citation type="submission" date="2012-12" db="EMBL/GenBank/DDBJ databases">
        <title>Identification and characterization of a phenylalanine ammonia-lyase gene family in Isatis indigotica Fort.</title>
        <authorList>
            <person name="Liu Q."/>
            <person name="Chen J."/>
            <person name="Zhou X."/>
            <person name="Di P."/>
            <person name="Xiao Y."/>
            <person name="Xuan H."/>
            <person name="Zhang L."/>
            <person name="Chen W."/>
        </authorList>
    </citation>
    <scope>NUCLEOTIDE SEQUENCE</scope>
    <source>
        <tissue evidence="7">Salivary gland</tissue>
    </source>
</reference>
<dbReference type="AlphaFoldDB" id="A0A0K8R402"/>
<dbReference type="GO" id="GO:0005576">
    <property type="term" value="C:extracellular region"/>
    <property type="evidence" value="ECO:0007669"/>
    <property type="project" value="UniProtKB-SubCell"/>
</dbReference>
<keyword evidence="2" id="KW-0964">Secreted</keyword>